<dbReference type="PANTHER" id="PTHR21529">
    <property type="entry name" value="MAMMARY TURMOR VIRUS RECEPTOR HOMOLOG 1, 2 MTVR1, 2"/>
    <property type="match status" value="1"/>
</dbReference>
<dbReference type="SUPFAM" id="SSF52540">
    <property type="entry name" value="P-loop containing nucleoside triphosphate hydrolases"/>
    <property type="match status" value="1"/>
</dbReference>
<feature type="binding site" evidence="5">
    <location>
        <begin position="168"/>
        <end position="175"/>
    </location>
    <ligand>
        <name>ATP</name>
        <dbReference type="ChEBI" id="CHEBI:30616"/>
    </ligand>
</feature>
<evidence type="ECO:0000256" key="5">
    <source>
        <dbReference type="PROSITE-ProRule" id="PRU00560"/>
    </source>
</evidence>
<dbReference type="PROSITE" id="PS51198">
    <property type="entry name" value="UVRD_HELICASE_ATP_BIND"/>
    <property type="match status" value="1"/>
</dbReference>
<dbReference type="InterPro" id="IPR027417">
    <property type="entry name" value="P-loop_NTPase"/>
</dbReference>
<proteinExistence type="predicted"/>
<dbReference type="EMBL" id="CAJMWZ010004875">
    <property type="protein sequence ID" value="CAE6496666.1"/>
    <property type="molecule type" value="Genomic_DNA"/>
</dbReference>
<evidence type="ECO:0000256" key="1">
    <source>
        <dbReference type="ARBA" id="ARBA00022741"/>
    </source>
</evidence>
<dbReference type="Gene3D" id="3.40.50.300">
    <property type="entry name" value="P-loop containing nucleotide triphosphate hydrolases"/>
    <property type="match status" value="2"/>
</dbReference>
<feature type="domain" description="UvrD-like helicase ATP-binding" evidence="7">
    <location>
        <begin position="147"/>
        <end position="503"/>
    </location>
</feature>
<evidence type="ECO:0000259" key="7">
    <source>
        <dbReference type="PROSITE" id="PS51198"/>
    </source>
</evidence>
<dbReference type="Pfam" id="PF00580">
    <property type="entry name" value="UvrD-helicase"/>
    <property type="match status" value="1"/>
</dbReference>
<reference evidence="8" key="1">
    <citation type="submission" date="2021-01" db="EMBL/GenBank/DDBJ databases">
        <authorList>
            <person name="Kaushik A."/>
        </authorList>
    </citation>
    <scope>NUCLEOTIDE SEQUENCE</scope>
    <source>
        <strain evidence="8">Type strain: AG8-Rh-89/</strain>
    </source>
</reference>
<sequence>MGSTPHIPLYRARAANNLRIVYQIDLAPDPSGNFDHQVIKIFRIAPRARINYNFWVKISVRLKRVNPNYKARCEYRLPAMANDKYRPAMFPHEEYGLGISNQDSGFLLHDLTLEEREEIQAITMDRFVPLNKSLYNSLAADLDMALPMVLDEHERKIVNHTGASIVIGRSGTGKTTALIYKMRTIDQANVTRGNYQPAKQLFVTRSRVLAQHVEATYQGLVEFTNIALKSVDELKEMAKQSREDPDRALVEFDSEIDLRNDLPERFSELQDTHFPLFISFDKLCSLLEADICHILPGQIGSSSSRTLIGFEDFLHSYWPSFRGLSHLLEPNLVYSEIIGVIKGSQAAFESKEGHLTRSEYVDALSRRQFPLLADIREKVYSVFEIYTKHKKARSETDAADRTRLILRHLRQTIGESQVDYLYVDEVQDNLMIDIHLLRTLAKNVENIYWSGDSAQTVVAGSAFRINDLKAFTYRDQVGSGPSAHRKAPAQFTTFELNVNFRSLSGIVCFAGYVVQNIHKLFPESIDPMEPEKAKHYGDPPILFTDVRDEVGYFEKFLLGSSTGNRVVFGAQQAILVRDAETAEQLDARLQGLCSVLPIMDSKGLEFDDVLIYNFFSQSAAPPAAWAHLLGTARGNQAPPPVLCSELKLLYVATTRARRRCWIWDSDTAISQLKTQWVGRNLVKIERASQMIGRLATKSNKAEWVSKGREYFSHRLYKLAAACFRQANYPNDAKLSTAYHLMTRARLKRLRGDNPAVRIELVIAASELEDCAQLPQVGNKTNIYYHAATCYESARELVRASAAYIRAGRHTHGIQILFDARDFNNGASALVDNRQHLDKGFFESLREQARMHFFSRREYGQLGPLFDLVEDKIKYARVRNLKMQLKHILQEHRYYDELAVEYLDEGDLDQGVEYYVMAYRHHRTDTSIKQAVTLTIEYAESVLLLEGVYRKTSHELAKSLIRKVQPFAIKTDSESCLTIDLFYEYLCLNHVNMDMIRAWNQDNSSLRQSRNVLACYFAIKDNTWLQDDSVELVLGYLKAWDSFKGDIARIVTHQNPSTSKHAQKLLGFSSDSSESTIPAFTVSESSLIYHRANKSNEDDELSISANEINSIIREELSKRLHSLLDSMHTAALASPWAMPRRYSASPPAVTLHQDSDQLITSSDWTIPKLRVMCKILDVLNVSTSQGMKKFPDLTAIDQLWLQRIFGTVCSATGEVQSFSALGNVADLGTIAKCLQDWLQRDLSQLFTEQASDTSITHALVHMLTRSGVYNELLQPSGILHVSTVLDSTTSLSSNVIRPLRAFLFGRDKGRLNQAVQLLEYILAQPHRVDATALIYLVEVLTRELIAHMNASESADLDAIFMPFSWVMTFAFKYDHTQSFASTECLGTFLHTIQMISLDLRFGIPGRWYINGRQGSPAAMDLLNLRLCWCVALMIANMPEFGEYMSLGVETIKRLADDDMPLKYRHRHTTSAGLYHEFSDVTKQSSCLGALRRTLRHESLLLVLDDSSQSHAAKGVDGIIQVICETSSSLVEKLKRLLRGESPDSSSSESDPEAYMYQDYMSDPGQEDEDPYEYEDPEEYEDPYEYRAESEDEEEENEVDQLNTFWGHRYR</sequence>
<keyword evidence="4 5" id="KW-0067">ATP-binding</keyword>
<evidence type="ECO:0000313" key="9">
    <source>
        <dbReference type="Proteomes" id="UP000663850"/>
    </source>
</evidence>
<feature type="region of interest" description="Disordered" evidence="6">
    <location>
        <begin position="1537"/>
        <end position="1609"/>
    </location>
</feature>
<name>A0A8H3CVY6_9AGAM</name>
<dbReference type="PANTHER" id="PTHR21529:SF4">
    <property type="entry name" value="TPR AND ANKYRIN REPEAT-CONTAINING PROTEIN 1"/>
    <property type="match status" value="1"/>
</dbReference>
<dbReference type="InterPro" id="IPR039904">
    <property type="entry name" value="TRANK1"/>
</dbReference>
<dbReference type="GO" id="GO:0004386">
    <property type="term" value="F:helicase activity"/>
    <property type="evidence" value="ECO:0007669"/>
    <property type="project" value="UniProtKB-UniRule"/>
</dbReference>
<feature type="compositionally biased region" description="Acidic residues" evidence="6">
    <location>
        <begin position="1588"/>
        <end position="1597"/>
    </location>
</feature>
<dbReference type="Proteomes" id="UP000663850">
    <property type="component" value="Unassembled WGS sequence"/>
</dbReference>
<evidence type="ECO:0000256" key="2">
    <source>
        <dbReference type="ARBA" id="ARBA00022801"/>
    </source>
</evidence>
<protein>
    <recommendedName>
        <fullName evidence="7">UvrD-like helicase ATP-binding domain-containing protein</fullName>
    </recommendedName>
</protein>
<gene>
    <name evidence="8" type="ORF">RDB_LOCUS90451</name>
</gene>
<organism evidence="8 9">
    <name type="scientific">Rhizoctonia solani</name>
    <dbReference type="NCBI Taxonomy" id="456999"/>
    <lineage>
        <taxon>Eukaryota</taxon>
        <taxon>Fungi</taxon>
        <taxon>Dikarya</taxon>
        <taxon>Basidiomycota</taxon>
        <taxon>Agaricomycotina</taxon>
        <taxon>Agaricomycetes</taxon>
        <taxon>Cantharellales</taxon>
        <taxon>Ceratobasidiaceae</taxon>
        <taxon>Rhizoctonia</taxon>
    </lineage>
</organism>
<keyword evidence="3 5" id="KW-0347">Helicase</keyword>
<keyword evidence="1 5" id="KW-0547">Nucleotide-binding</keyword>
<comment type="caution">
    <text evidence="8">The sequence shown here is derived from an EMBL/GenBank/DDBJ whole genome shotgun (WGS) entry which is preliminary data.</text>
</comment>
<accession>A0A8H3CVY6</accession>
<evidence type="ECO:0000256" key="6">
    <source>
        <dbReference type="SAM" id="MobiDB-lite"/>
    </source>
</evidence>
<dbReference type="GO" id="GO:0005524">
    <property type="term" value="F:ATP binding"/>
    <property type="evidence" value="ECO:0007669"/>
    <property type="project" value="UniProtKB-UniRule"/>
</dbReference>
<dbReference type="InterPro" id="IPR014016">
    <property type="entry name" value="UvrD-like_ATP-bd"/>
</dbReference>
<evidence type="ECO:0000256" key="4">
    <source>
        <dbReference type="ARBA" id="ARBA00022840"/>
    </source>
</evidence>
<feature type="compositionally biased region" description="Acidic residues" evidence="6">
    <location>
        <begin position="1563"/>
        <end position="1581"/>
    </location>
</feature>
<keyword evidence="2 5" id="KW-0378">Hydrolase</keyword>
<evidence type="ECO:0000313" key="8">
    <source>
        <dbReference type="EMBL" id="CAE6496666.1"/>
    </source>
</evidence>
<evidence type="ECO:0000256" key="3">
    <source>
        <dbReference type="ARBA" id="ARBA00022806"/>
    </source>
</evidence>
<dbReference type="GO" id="GO:0016787">
    <property type="term" value="F:hydrolase activity"/>
    <property type="evidence" value="ECO:0007669"/>
    <property type="project" value="UniProtKB-UniRule"/>
</dbReference>